<proteinExistence type="predicted"/>
<dbReference type="InterPro" id="IPR037118">
    <property type="entry name" value="Val-tRNA_synth_C_sf"/>
</dbReference>
<comment type="caution">
    <text evidence="6">The sequence shown here is derived from an EMBL/GenBank/DDBJ whole genome shotgun (WGS) entry which is preliminary data.</text>
</comment>
<feature type="compositionally biased region" description="Low complexity" evidence="4">
    <location>
        <begin position="1"/>
        <end position="11"/>
    </location>
</feature>
<sequence>TAPPSAAQPAAKPEPRRTADALSFTERKRLEALPGLIARIEAEIAKLTELMSATDLFTRDPVKFRKATEAMAERQAQLQAAEEEWLALEEKAGA</sequence>
<feature type="domain" description="ABC transporter Uup C-terminal" evidence="5">
    <location>
        <begin position="22"/>
        <end position="90"/>
    </location>
</feature>
<feature type="coiled-coil region" evidence="3">
    <location>
        <begin position="64"/>
        <end position="91"/>
    </location>
</feature>
<evidence type="ECO:0000259" key="5">
    <source>
        <dbReference type="Pfam" id="PF16326"/>
    </source>
</evidence>
<evidence type="ECO:0000256" key="4">
    <source>
        <dbReference type="SAM" id="MobiDB-lite"/>
    </source>
</evidence>
<keyword evidence="1" id="KW-0547">Nucleotide-binding</keyword>
<protein>
    <submittedName>
        <fullName evidence="6">ABC transporter ATP-binding protein</fullName>
    </submittedName>
</protein>
<gene>
    <name evidence="6" type="ORF">FAZ78_23800</name>
</gene>
<evidence type="ECO:0000256" key="3">
    <source>
        <dbReference type="SAM" id="Coils"/>
    </source>
</evidence>
<dbReference type="Gene3D" id="1.10.287.380">
    <property type="entry name" value="Valyl-tRNA synthetase, C-terminal domain"/>
    <property type="match status" value="1"/>
</dbReference>
<feature type="compositionally biased region" description="Basic and acidic residues" evidence="4">
    <location>
        <begin position="13"/>
        <end position="23"/>
    </location>
</feature>
<organism evidence="6 7">
    <name type="scientific">Cereibacter changlensis</name>
    <dbReference type="NCBI Taxonomy" id="402884"/>
    <lineage>
        <taxon>Bacteria</taxon>
        <taxon>Pseudomonadati</taxon>
        <taxon>Pseudomonadota</taxon>
        <taxon>Alphaproteobacteria</taxon>
        <taxon>Rhodobacterales</taxon>
        <taxon>Paracoccaceae</taxon>
        <taxon>Cereibacter</taxon>
    </lineage>
</organism>
<dbReference type="GO" id="GO:0005524">
    <property type="term" value="F:ATP binding"/>
    <property type="evidence" value="ECO:0007669"/>
    <property type="project" value="UniProtKB-KW"/>
</dbReference>
<reference evidence="6 7" key="1">
    <citation type="submission" date="2019-04" db="EMBL/GenBank/DDBJ databases">
        <title>Crypto-aerobic microbial life in anoxic (sulfidic) marine sediments.</title>
        <authorList>
            <person name="Bhattacharya S."/>
            <person name="Roy C."/>
            <person name="Mondal N."/>
            <person name="Sarkar J."/>
            <person name="Mandal S."/>
            <person name="Rameez M.J."/>
            <person name="Ghosh W."/>
        </authorList>
    </citation>
    <scope>NUCLEOTIDE SEQUENCE [LARGE SCALE GENOMIC DNA]</scope>
    <source>
        <strain evidence="6 7">SBBC</strain>
    </source>
</reference>
<dbReference type="Proteomes" id="UP000306340">
    <property type="component" value="Unassembled WGS sequence"/>
</dbReference>
<feature type="non-terminal residue" evidence="6">
    <location>
        <position position="1"/>
    </location>
</feature>
<evidence type="ECO:0000256" key="1">
    <source>
        <dbReference type="ARBA" id="ARBA00022741"/>
    </source>
</evidence>
<evidence type="ECO:0000313" key="7">
    <source>
        <dbReference type="Proteomes" id="UP000306340"/>
    </source>
</evidence>
<evidence type="ECO:0000313" key="6">
    <source>
        <dbReference type="EMBL" id="TKA94169.1"/>
    </source>
</evidence>
<dbReference type="AlphaFoldDB" id="A0A4U0YU00"/>
<feature type="region of interest" description="Disordered" evidence="4">
    <location>
        <begin position="1"/>
        <end position="23"/>
    </location>
</feature>
<keyword evidence="3" id="KW-0175">Coiled coil</keyword>
<evidence type="ECO:0000256" key="2">
    <source>
        <dbReference type="ARBA" id="ARBA00022840"/>
    </source>
</evidence>
<accession>A0A4U0YU00</accession>
<dbReference type="InterPro" id="IPR032524">
    <property type="entry name" value="ABC_tran_C"/>
</dbReference>
<name>A0A4U0YU00_9RHOB</name>
<keyword evidence="2 6" id="KW-0067">ATP-binding</keyword>
<dbReference type="GO" id="GO:0003677">
    <property type="term" value="F:DNA binding"/>
    <property type="evidence" value="ECO:0007669"/>
    <property type="project" value="InterPro"/>
</dbReference>
<dbReference type="EMBL" id="SWAU01000437">
    <property type="protein sequence ID" value="TKA94169.1"/>
    <property type="molecule type" value="Genomic_DNA"/>
</dbReference>
<dbReference type="Pfam" id="PF16326">
    <property type="entry name" value="ABC_tran_CTD"/>
    <property type="match status" value="1"/>
</dbReference>